<dbReference type="PANTHER" id="PTHR21659:SF42">
    <property type="entry name" value="UPF0057 MEMBRANE PROTEIN ZK632.10-RELATED"/>
    <property type="match status" value="1"/>
</dbReference>
<organism evidence="7">
    <name type="scientific">Noctiluca scintillans</name>
    <name type="common">Sea sparkle</name>
    <name type="synonym">Red tide dinoflagellate</name>
    <dbReference type="NCBI Taxonomy" id="2966"/>
    <lineage>
        <taxon>Eukaryota</taxon>
        <taxon>Sar</taxon>
        <taxon>Alveolata</taxon>
        <taxon>Dinophyceae</taxon>
        <taxon>Noctilucales</taxon>
        <taxon>Noctilucaceae</taxon>
        <taxon>Noctiluca</taxon>
    </lineage>
</organism>
<protein>
    <submittedName>
        <fullName evidence="7">Uncharacterized protein</fullName>
    </submittedName>
</protein>
<evidence type="ECO:0000256" key="5">
    <source>
        <dbReference type="ARBA" id="ARBA00023136"/>
    </source>
</evidence>
<keyword evidence="5 6" id="KW-0472">Membrane</keyword>
<dbReference type="Pfam" id="PF01679">
    <property type="entry name" value="Pmp3"/>
    <property type="match status" value="1"/>
</dbReference>
<proteinExistence type="inferred from homology"/>
<name>A0A7S1FB20_NOCSC</name>
<accession>A0A7S1FB20</accession>
<comment type="subcellular location">
    <subcellularLocation>
        <location evidence="1">Membrane</location>
    </subcellularLocation>
</comment>
<feature type="transmembrane region" description="Helical" evidence="6">
    <location>
        <begin position="15"/>
        <end position="38"/>
    </location>
</feature>
<gene>
    <name evidence="7" type="ORF">NSCI0253_LOCUS28910</name>
</gene>
<keyword evidence="3 6" id="KW-0812">Transmembrane</keyword>
<comment type="similarity">
    <text evidence="2">Belongs to the UPF0057 (PMP3) family.</text>
</comment>
<evidence type="ECO:0000256" key="6">
    <source>
        <dbReference type="SAM" id="Phobius"/>
    </source>
</evidence>
<sequence>MAQALSLSNRRSEKILFEAYTMGDGVNEIFSCICAYFLPPLGIWWRFGCGINFLICLVLTLCGYFPGVLYAVVMIGCDEPSRFETAAREHLFDEEGKDEAKL</sequence>
<evidence type="ECO:0000256" key="2">
    <source>
        <dbReference type="ARBA" id="ARBA00009530"/>
    </source>
</evidence>
<dbReference type="AlphaFoldDB" id="A0A7S1FB20"/>
<keyword evidence="4 6" id="KW-1133">Transmembrane helix</keyword>
<evidence type="ECO:0000256" key="4">
    <source>
        <dbReference type="ARBA" id="ARBA00022989"/>
    </source>
</evidence>
<evidence type="ECO:0000256" key="3">
    <source>
        <dbReference type="ARBA" id="ARBA00022692"/>
    </source>
</evidence>
<feature type="transmembrane region" description="Helical" evidence="6">
    <location>
        <begin position="44"/>
        <end position="73"/>
    </location>
</feature>
<evidence type="ECO:0000313" key="7">
    <source>
        <dbReference type="EMBL" id="CAD8854558.1"/>
    </source>
</evidence>
<dbReference type="PANTHER" id="PTHR21659">
    <property type="entry name" value="HYDROPHOBIC PROTEIN RCI2 LOW TEMPERATURE AND SALT RESPONSIVE PROTEIN LTI6 -RELATED"/>
    <property type="match status" value="1"/>
</dbReference>
<dbReference type="EMBL" id="HBFQ01040777">
    <property type="protein sequence ID" value="CAD8854558.1"/>
    <property type="molecule type" value="Transcribed_RNA"/>
</dbReference>
<reference evidence="7" key="1">
    <citation type="submission" date="2021-01" db="EMBL/GenBank/DDBJ databases">
        <authorList>
            <person name="Corre E."/>
            <person name="Pelletier E."/>
            <person name="Niang G."/>
            <person name="Scheremetjew M."/>
            <person name="Finn R."/>
            <person name="Kale V."/>
            <person name="Holt S."/>
            <person name="Cochrane G."/>
            <person name="Meng A."/>
            <person name="Brown T."/>
            <person name="Cohen L."/>
        </authorList>
    </citation>
    <scope>NUCLEOTIDE SEQUENCE</scope>
</reference>
<evidence type="ECO:0000256" key="1">
    <source>
        <dbReference type="ARBA" id="ARBA00004370"/>
    </source>
</evidence>
<dbReference type="InterPro" id="IPR000612">
    <property type="entry name" value="PMP3"/>
</dbReference>
<dbReference type="GO" id="GO:0016020">
    <property type="term" value="C:membrane"/>
    <property type="evidence" value="ECO:0007669"/>
    <property type="project" value="UniProtKB-SubCell"/>
</dbReference>